<dbReference type="AlphaFoldDB" id="A0A3S9PC03"/>
<geneLocation type="plasmid" evidence="13">
    <name>unnamed1</name>
</geneLocation>
<dbReference type="InterPro" id="IPR011527">
    <property type="entry name" value="ABC1_TM_dom"/>
</dbReference>
<dbReference type="InterPro" id="IPR003593">
    <property type="entry name" value="AAA+_ATPase"/>
</dbReference>
<dbReference type="InterPro" id="IPR003439">
    <property type="entry name" value="ABC_transporter-like_ATP-bd"/>
</dbReference>
<keyword evidence="13" id="KW-0614">Plasmid</keyword>
<dbReference type="GO" id="GO:0005524">
    <property type="term" value="F:ATP binding"/>
    <property type="evidence" value="ECO:0007669"/>
    <property type="project" value="UniProtKB-KW"/>
</dbReference>
<dbReference type="GO" id="GO:0140359">
    <property type="term" value="F:ABC-type transporter activity"/>
    <property type="evidence" value="ECO:0007669"/>
    <property type="project" value="InterPro"/>
</dbReference>
<dbReference type="Proteomes" id="UP000267268">
    <property type="component" value="Plasmid unnamed1"/>
</dbReference>
<proteinExistence type="predicted"/>
<dbReference type="OrthoDB" id="9769115at2"/>
<dbReference type="Pfam" id="PF00664">
    <property type="entry name" value="ABC_membrane"/>
    <property type="match status" value="1"/>
</dbReference>
<dbReference type="KEGG" id="fll:EI427_25755"/>
<dbReference type="PANTHER" id="PTHR24221">
    <property type="entry name" value="ATP-BINDING CASSETTE SUB-FAMILY B"/>
    <property type="match status" value="1"/>
</dbReference>
<dbReference type="CDD" id="cd02418">
    <property type="entry name" value="Peptidase_C39B"/>
    <property type="match status" value="1"/>
</dbReference>
<dbReference type="InterPro" id="IPR036640">
    <property type="entry name" value="ABC1_TM_sf"/>
</dbReference>
<evidence type="ECO:0000256" key="3">
    <source>
        <dbReference type="ARBA" id="ARBA00022741"/>
    </source>
</evidence>
<dbReference type="PROSITE" id="PS50929">
    <property type="entry name" value="ABC_TM1F"/>
    <property type="match status" value="1"/>
</dbReference>
<dbReference type="GO" id="GO:0015031">
    <property type="term" value="P:protein transport"/>
    <property type="evidence" value="ECO:0007669"/>
    <property type="project" value="UniProtKB-KW"/>
</dbReference>
<evidence type="ECO:0000256" key="6">
    <source>
        <dbReference type="ARBA" id="ARBA00022989"/>
    </source>
</evidence>
<feature type="domain" description="ABC transmembrane type-1" evidence="11">
    <location>
        <begin position="176"/>
        <end position="452"/>
    </location>
</feature>
<dbReference type="PANTHER" id="PTHR24221:SF654">
    <property type="entry name" value="ATP-BINDING CASSETTE SUB-FAMILY B MEMBER 6"/>
    <property type="match status" value="1"/>
</dbReference>
<organism evidence="13 14">
    <name type="scientific">Flammeovirga pectinis</name>
    <dbReference type="NCBI Taxonomy" id="2494373"/>
    <lineage>
        <taxon>Bacteria</taxon>
        <taxon>Pseudomonadati</taxon>
        <taxon>Bacteroidota</taxon>
        <taxon>Cytophagia</taxon>
        <taxon>Cytophagales</taxon>
        <taxon>Flammeovirgaceae</taxon>
        <taxon>Flammeovirga</taxon>
    </lineage>
</organism>
<dbReference type="GO" id="GO:0043213">
    <property type="term" value="P:bacteriocin transport"/>
    <property type="evidence" value="ECO:0007669"/>
    <property type="project" value="UniProtKB-KW"/>
</dbReference>
<dbReference type="RefSeq" id="WP_126620561.1">
    <property type="nucleotide sequence ID" value="NZ_CP034564.1"/>
</dbReference>
<dbReference type="Pfam" id="PF00005">
    <property type="entry name" value="ABC_tran"/>
    <property type="match status" value="1"/>
</dbReference>
<dbReference type="InterPro" id="IPR039421">
    <property type="entry name" value="Type_1_exporter"/>
</dbReference>
<keyword evidence="5" id="KW-0813">Transport</keyword>
<name>A0A3S9PC03_9BACT</name>
<accession>A0A3S9PC03</accession>
<dbReference type="GO" id="GO:0006508">
    <property type="term" value="P:proteolysis"/>
    <property type="evidence" value="ECO:0007669"/>
    <property type="project" value="InterPro"/>
</dbReference>
<feature type="transmembrane region" description="Helical" evidence="9">
    <location>
        <begin position="280"/>
        <end position="301"/>
    </location>
</feature>
<feature type="transmembrane region" description="Helical" evidence="9">
    <location>
        <begin position="169"/>
        <end position="195"/>
    </location>
</feature>
<evidence type="ECO:0000313" key="13">
    <source>
        <dbReference type="EMBL" id="AZQ65643.1"/>
    </source>
</evidence>
<feature type="transmembrane region" description="Helical" evidence="9">
    <location>
        <begin position="396"/>
        <end position="417"/>
    </location>
</feature>
<dbReference type="GO" id="GO:0008233">
    <property type="term" value="F:peptidase activity"/>
    <property type="evidence" value="ECO:0007669"/>
    <property type="project" value="InterPro"/>
</dbReference>
<keyword evidence="7 9" id="KW-0472">Membrane</keyword>
<evidence type="ECO:0000256" key="4">
    <source>
        <dbReference type="ARBA" id="ARBA00022840"/>
    </source>
</evidence>
<evidence type="ECO:0000256" key="5">
    <source>
        <dbReference type="ARBA" id="ARBA00022927"/>
    </source>
</evidence>
<dbReference type="PROSITE" id="PS50990">
    <property type="entry name" value="PEPTIDASE_C39"/>
    <property type="match status" value="1"/>
</dbReference>
<keyword evidence="2 9" id="KW-0812">Transmembrane</keyword>
<evidence type="ECO:0000259" key="11">
    <source>
        <dbReference type="PROSITE" id="PS50929"/>
    </source>
</evidence>
<dbReference type="Gene3D" id="3.90.70.10">
    <property type="entry name" value="Cysteine proteinases"/>
    <property type="match status" value="1"/>
</dbReference>
<dbReference type="InterPro" id="IPR005074">
    <property type="entry name" value="Peptidase_C39"/>
</dbReference>
<evidence type="ECO:0000259" key="12">
    <source>
        <dbReference type="PROSITE" id="PS50990"/>
    </source>
</evidence>
<keyword evidence="8" id="KW-0080">Bacteriocin transport</keyword>
<evidence type="ECO:0000256" key="2">
    <source>
        <dbReference type="ARBA" id="ARBA00022692"/>
    </source>
</evidence>
<dbReference type="GO" id="GO:0016887">
    <property type="term" value="F:ATP hydrolysis activity"/>
    <property type="evidence" value="ECO:0007669"/>
    <property type="project" value="InterPro"/>
</dbReference>
<evidence type="ECO:0000256" key="1">
    <source>
        <dbReference type="ARBA" id="ARBA00004651"/>
    </source>
</evidence>
<dbReference type="Pfam" id="PF03412">
    <property type="entry name" value="Peptidase_C39"/>
    <property type="match status" value="1"/>
</dbReference>
<gene>
    <name evidence="13" type="ORF">EI427_25755</name>
</gene>
<evidence type="ECO:0000256" key="7">
    <source>
        <dbReference type="ARBA" id="ARBA00023136"/>
    </source>
</evidence>
<evidence type="ECO:0000313" key="14">
    <source>
        <dbReference type="Proteomes" id="UP000267268"/>
    </source>
</evidence>
<sequence>MKTNYHKYFIEQQDNSDCGVACLQMIINFYNGKKYPFEDLRLLSGTTSEGTSLLGLYEACSKIGFDAEGFEVELDQLQNIDKPCILHIVLEQNLEHYVVCFGYDQKHQKYIIADPAKGIIKLSTNELSHIWNSRVLLTLIPNPSFVNKKNYEKNKFQRLFQFLIKEKNYLISTLTLGLFISVIGLSVSIFTQRLVDHILPSKDLNRLAIALLFLGLLLFIKVILSYLRSTLSSKHSKLFNSNLINNFFSNMLALPIPFFKNRKTGDLISRLNDTNRLQDAIAYFASTFIIDLLIIIISLIYIFSLSIWVGSTIVIVIPLFLIISKLNYGSILEKQNKVMATYATSESQFINALQGISTIKLHQKETSFIDKSHELYSSFQNELFNFSKLQYTINSYMEVINTTFIVALMGIGSYLTIQEKLSYGELMAIISISLSITPTVIRLSMSNLIYGEAKVALDRIYEILGDEDKSEVLENIDSNFEIQNININNISLTLPGAQHLLKQFTGYFKKGDFVTIVGNSGIGKTTLLNLIVRFYQPSSGTIYCNNNITIESIPLLEWRSRISLVEQKTTLFNGSLTENISFSNSMESYEDVLLFCKKLGLDTIIEDLPQGYLTIISENGENLSGGQKQLIAILRALYKKPDLLLLDEPLTGLDKEKRGLVLEAIQKEMKDKITILISHHDEVIQKGNKVIKLENTIHQELSLV</sequence>
<keyword evidence="4 13" id="KW-0067">ATP-binding</keyword>
<keyword evidence="14" id="KW-1185">Reference proteome</keyword>
<dbReference type="PROSITE" id="PS50893">
    <property type="entry name" value="ABC_TRANSPORTER_2"/>
    <property type="match status" value="1"/>
</dbReference>
<protein>
    <submittedName>
        <fullName evidence="13">ATP-binding cassette domain-containing protein</fullName>
    </submittedName>
</protein>
<feature type="domain" description="ABC transporter" evidence="10">
    <location>
        <begin position="485"/>
        <end position="704"/>
    </location>
</feature>
<feature type="transmembrane region" description="Helical" evidence="9">
    <location>
        <begin position="207"/>
        <end position="227"/>
    </location>
</feature>
<dbReference type="PROSITE" id="PS00211">
    <property type="entry name" value="ABC_TRANSPORTER_1"/>
    <property type="match status" value="1"/>
</dbReference>
<evidence type="ECO:0000256" key="9">
    <source>
        <dbReference type="SAM" id="Phobius"/>
    </source>
</evidence>
<feature type="domain" description="Peptidase C39" evidence="12">
    <location>
        <begin position="12"/>
        <end position="138"/>
    </location>
</feature>
<dbReference type="Gene3D" id="3.40.50.300">
    <property type="entry name" value="P-loop containing nucleotide triphosphate hydrolases"/>
    <property type="match status" value="1"/>
</dbReference>
<dbReference type="GO" id="GO:0034040">
    <property type="term" value="F:ATPase-coupled lipid transmembrane transporter activity"/>
    <property type="evidence" value="ECO:0007669"/>
    <property type="project" value="TreeGrafter"/>
</dbReference>
<dbReference type="Gene3D" id="1.20.1560.10">
    <property type="entry name" value="ABC transporter type 1, transmembrane domain"/>
    <property type="match status" value="1"/>
</dbReference>
<keyword evidence="3" id="KW-0547">Nucleotide-binding</keyword>
<dbReference type="SUPFAM" id="SSF90123">
    <property type="entry name" value="ABC transporter transmembrane region"/>
    <property type="match status" value="1"/>
</dbReference>
<dbReference type="EMBL" id="CP034564">
    <property type="protein sequence ID" value="AZQ65643.1"/>
    <property type="molecule type" value="Genomic_DNA"/>
</dbReference>
<dbReference type="SUPFAM" id="SSF52540">
    <property type="entry name" value="P-loop containing nucleoside triphosphate hydrolases"/>
    <property type="match status" value="1"/>
</dbReference>
<reference evidence="13 14" key="1">
    <citation type="submission" date="2018-12" db="EMBL/GenBank/DDBJ databases">
        <title>Flammeovirga pectinis sp. nov., isolated from the gut of the Korean scallop, Patinopecten yessoensis.</title>
        <authorList>
            <person name="Bae J.-W."/>
            <person name="Jeong Y.-S."/>
            <person name="Kang W."/>
        </authorList>
    </citation>
    <scope>NUCLEOTIDE SEQUENCE [LARGE SCALE GENOMIC DNA]</scope>
    <source>
        <strain evidence="13 14">L12M1</strain>
        <plasmid evidence="13 14">unnamed1</plasmid>
    </source>
</reference>
<keyword evidence="5" id="KW-0653">Protein transport</keyword>
<keyword evidence="6 9" id="KW-1133">Transmembrane helix</keyword>
<dbReference type="SMART" id="SM00382">
    <property type="entry name" value="AAA"/>
    <property type="match status" value="1"/>
</dbReference>
<evidence type="ECO:0000256" key="8">
    <source>
        <dbReference type="ARBA" id="ARBA00043264"/>
    </source>
</evidence>
<comment type="subcellular location">
    <subcellularLocation>
        <location evidence="1">Cell membrane</location>
        <topology evidence="1">Multi-pass membrane protein</topology>
    </subcellularLocation>
</comment>
<dbReference type="InterPro" id="IPR017871">
    <property type="entry name" value="ABC_transporter-like_CS"/>
</dbReference>
<dbReference type="GO" id="GO:0005886">
    <property type="term" value="C:plasma membrane"/>
    <property type="evidence" value="ECO:0007669"/>
    <property type="project" value="UniProtKB-SubCell"/>
</dbReference>
<dbReference type="InterPro" id="IPR027417">
    <property type="entry name" value="P-loop_NTPase"/>
</dbReference>
<evidence type="ECO:0000259" key="10">
    <source>
        <dbReference type="PROSITE" id="PS50893"/>
    </source>
</evidence>
<feature type="transmembrane region" description="Helical" evidence="9">
    <location>
        <begin position="307"/>
        <end position="328"/>
    </location>
</feature>